<evidence type="ECO:0000256" key="1">
    <source>
        <dbReference type="SAM" id="MobiDB-lite"/>
    </source>
</evidence>
<comment type="caution">
    <text evidence="3">The sequence shown here is derived from an EMBL/GenBank/DDBJ whole genome shotgun (WGS) entry which is preliminary data.</text>
</comment>
<keyword evidence="2" id="KW-0812">Transmembrane</keyword>
<evidence type="ECO:0000256" key="2">
    <source>
        <dbReference type="SAM" id="Phobius"/>
    </source>
</evidence>
<organism evidence="3 4">
    <name type="scientific">Nocardioides hankookensis</name>
    <dbReference type="NCBI Taxonomy" id="443157"/>
    <lineage>
        <taxon>Bacteria</taxon>
        <taxon>Bacillati</taxon>
        <taxon>Actinomycetota</taxon>
        <taxon>Actinomycetes</taxon>
        <taxon>Propionibacteriales</taxon>
        <taxon>Nocardioidaceae</taxon>
        <taxon>Nocardioides</taxon>
    </lineage>
</organism>
<proteinExistence type="predicted"/>
<accession>A0ABW1LPQ5</accession>
<gene>
    <name evidence="3" type="ORF">ACFPYL_21730</name>
</gene>
<evidence type="ECO:0000313" key="3">
    <source>
        <dbReference type="EMBL" id="MFC6045718.1"/>
    </source>
</evidence>
<feature type="compositionally biased region" description="Basic and acidic residues" evidence="1">
    <location>
        <begin position="122"/>
        <end position="132"/>
    </location>
</feature>
<keyword evidence="2" id="KW-0472">Membrane</keyword>
<name>A0ABW1LPQ5_9ACTN</name>
<reference evidence="4" key="1">
    <citation type="journal article" date="2019" name="Int. J. Syst. Evol. Microbiol.">
        <title>The Global Catalogue of Microorganisms (GCM) 10K type strain sequencing project: providing services to taxonomists for standard genome sequencing and annotation.</title>
        <authorList>
            <consortium name="The Broad Institute Genomics Platform"/>
            <consortium name="The Broad Institute Genome Sequencing Center for Infectious Disease"/>
            <person name="Wu L."/>
            <person name="Ma J."/>
        </authorList>
    </citation>
    <scope>NUCLEOTIDE SEQUENCE [LARGE SCALE GENOMIC DNA]</scope>
    <source>
        <strain evidence="4">CCUG 54522</strain>
    </source>
</reference>
<feature type="region of interest" description="Disordered" evidence="1">
    <location>
        <begin position="113"/>
        <end position="132"/>
    </location>
</feature>
<dbReference type="Proteomes" id="UP001596135">
    <property type="component" value="Unassembled WGS sequence"/>
</dbReference>
<sequence>MRGGEVWLVLLLSAMGVLGLALCLTPATYWLTTLRERIHNGHQAELEADAAAFGEPTREQVEIRTDDDARLFGDGRAYFDSVRFEAEVLADLADYHASKIRLPAGQRATFDRRPYGLIGSNDTDHDDRGNPL</sequence>
<feature type="transmembrane region" description="Helical" evidence="2">
    <location>
        <begin position="6"/>
        <end position="31"/>
    </location>
</feature>
<dbReference type="RefSeq" id="WP_379159426.1">
    <property type="nucleotide sequence ID" value="NZ_JBHSRJ010000009.1"/>
</dbReference>
<keyword evidence="4" id="KW-1185">Reference proteome</keyword>
<dbReference type="EMBL" id="JBHSRJ010000009">
    <property type="protein sequence ID" value="MFC6045718.1"/>
    <property type="molecule type" value="Genomic_DNA"/>
</dbReference>
<protein>
    <submittedName>
        <fullName evidence="3">Uncharacterized protein</fullName>
    </submittedName>
</protein>
<evidence type="ECO:0000313" key="4">
    <source>
        <dbReference type="Proteomes" id="UP001596135"/>
    </source>
</evidence>
<keyword evidence="2" id="KW-1133">Transmembrane helix</keyword>